<feature type="non-terminal residue" evidence="1">
    <location>
        <position position="35"/>
    </location>
</feature>
<accession>A0A0B4D836</accession>
<dbReference type="EMBL" id="JWTB01000045">
    <property type="protein sequence ID" value="KIC62856.1"/>
    <property type="molecule type" value="Genomic_DNA"/>
</dbReference>
<evidence type="ECO:0000313" key="2">
    <source>
        <dbReference type="Proteomes" id="UP000031196"/>
    </source>
</evidence>
<protein>
    <submittedName>
        <fullName evidence="1">Starvation-sensing protein rspA</fullName>
    </submittedName>
</protein>
<reference evidence="1 2" key="1">
    <citation type="submission" date="2014-12" db="EMBL/GenBank/DDBJ databases">
        <title>Genome sequencing of Arthrobacter phenanthrenivorans SWC37.</title>
        <authorList>
            <person name="Tan P.W."/>
            <person name="Chan K.-G."/>
        </authorList>
    </citation>
    <scope>NUCLEOTIDE SEQUENCE [LARGE SCALE GENOMIC DNA]</scope>
    <source>
        <strain evidence="1 2">SWC37</strain>
    </source>
</reference>
<dbReference type="Gene3D" id="3.30.390.10">
    <property type="entry name" value="Enolase-like, N-terminal domain"/>
    <property type="match status" value="1"/>
</dbReference>
<dbReference type="AlphaFoldDB" id="A0A0B4D836"/>
<name>A0A0B4D836_PSEPS</name>
<proteinExistence type="predicted"/>
<dbReference type="SUPFAM" id="SSF54826">
    <property type="entry name" value="Enolase N-terminal domain-like"/>
    <property type="match status" value="1"/>
</dbReference>
<sequence length="35" mass="3709">MKIIAADVFVTSPSRNFVTLRITTEDGVIGIGDAT</sequence>
<gene>
    <name evidence="1" type="ORF">RM50_19090</name>
</gene>
<organism evidence="1 2">
    <name type="scientific">Pseudarthrobacter phenanthrenivorans</name>
    <name type="common">Arthrobacter phenanthrenivorans</name>
    <dbReference type="NCBI Taxonomy" id="361575"/>
    <lineage>
        <taxon>Bacteria</taxon>
        <taxon>Bacillati</taxon>
        <taxon>Actinomycetota</taxon>
        <taxon>Actinomycetes</taxon>
        <taxon>Micrococcales</taxon>
        <taxon>Micrococcaceae</taxon>
        <taxon>Pseudarthrobacter</taxon>
    </lineage>
</organism>
<comment type="caution">
    <text evidence="1">The sequence shown here is derived from an EMBL/GenBank/DDBJ whole genome shotgun (WGS) entry which is preliminary data.</text>
</comment>
<dbReference type="Proteomes" id="UP000031196">
    <property type="component" value="Unassembled WGS sequence"/>
</dbReference>
<dbReference type="InterPro" id="IPR029017">
    <property type="entry name" value="Enolase-like_N"/>
</dbReference>
<evidence type="ECO:0000313" key="1">
    <source>
        <dbReference type="EMBL" id="KIC62856.1"/>
    </source>
</evidence>